<dbReference type="GO" id="GO:0016589">
    <property type="term" value="C:NURF complex"/>
    <property type="evidence" value="ECO:0007669"/>
    <property type="project" value="InterPro"/>
</dbReference>
<dbReference type="Pfam" id="PF15613">
    <property type="entry name" value="WSD"/>
    <property type="match status" value="1"/>
</dbReference>
<feature type="region of interest" description="Disordered" evidence="11">
    <location>
        <begin position="1333"/>
        <end position="1401"/>
    </location>
</feature>
<evidence type="ECO:0000256" key="2">
    <source>
        <dbReference type="ARBA" id="ARBA00022723"/>
    </source>
</evidence>
<dbReference type="GO" id="GO:0008270">
    <property type="term" value="F:zinc ion binding"/>
    <property type="evidence" value="ECO:0007669"/>
    <property type="project" value="UniProtKB-KW"/>
</dbReference>
<feature type="compositionally biased region" description="Polar residues" evidence="11">
    <location>
        <begin position="1239"/>
        <end position="1250"/>
    </location>
</feature>
<dbReference type="EMBL" id="CATQJA010002633">
    <property type="protein sequence ID" value="CAJ0574829.1"/>
    <property type="molecule type" value="Genomic_DNA"/>
</dbReference>
<evidence type="ECO:0000256" key="6">
    <source>
        <dbReference type="ARBA" id="ARBA00023117"/>
    </source>
</evidence>
<feature type="compositionally biased region" description="Polar residues" evidence="11">
    <location>
        <begin position="1337"/>
        <end position="1351"/>
    </location>
</feature>
<dbReference type="GO" id="GO:0006357">
    <property type="term" value="P:regulation of transcription by RNA polymerase II"/>
    <property type="evidence" value="ECO:0007669"/>
    <property type="project" value="InterPro"/>
</dbReference>
<feature type="compositionally biased region" description="Low complexity" evidence="11">
    <location>
        <begin position="1820"/>
        <end position="1833"/>
    </location>
</feature>
<keyword evidence="3 10" id="KW-0863">Zinc-finger</keyword>
<name>A0AA36G3S9_9BILA</name>
<dbReference type="CDD" id="cd04369">
    <property type="entry name" value="Bromodomain"/>
    <property type="match status" value="1"/>
</dbReference>
<feature type="region of interest" description="Disordered" evidence="11">
    <location>
        <begin position="1797"/>
        <end position="1878"/>
    </location>
</feature>
<keyword evidence="2" id="KW-0479">Metal-binding</keyword>
<feature type="compositionally biased region" description="Low complexity" evidence="11">
    <location>
        <begin position="147"/>
        <end position="165"/>
    </location>
</feature>
<feature type="compositionally biased region" description="Basic residues" evidence="11">
    <location>
        <begin position="135"/>
        <end position="146"/>
    </location>
</feature>
<evidence type="ECO:0000256" key="5">
    <source>
        <dbReference type="ARBA" id="ARBA00023015"/>
    </source>
</evidence>
<feature type="domain" description="DDT" evidence="14">
    <location>
        <begin position="264"/>
        <end position="324"/>
    </location>
</feature>
<reference evidence="15" key="1">
    <citation type="submission" date="2023-06" db="EMBL/GenBank/DDBJ databases">
        <authorList>
            <person name="Delattre M."/>
        </authorList>
    </citation>
    <scope>NUCLEOTIDE SEQUENCE</scope>
    <source>
        <strain evidence="15">AF72</strain>
    </source>
</reference>
<dbReference type="InterPro" id="IPR019786">
    <property type="entry name" value="Zinc_finger_PHD-type_CS"/>
</dbReference>
<keyword evidence="16" id="KW-1185">Reference proteome</keyword>
<organism evidence="15 16">
    <name type="scientific">Mesorhabditis spiculigera</name>
    <dbReference type="NCBI Taxonomy" id="96644"/>
    <lineage>
        <taxon>Eukaryota</taxon>
        <taxon>Metazoa</taxon>
        <taxon>Ecdysozoa</taxon>
        <taxon>Nematoda</taxon>
        <taxon>Chromadorea</taxon>
        <taxon>Rhabditida</taxon>
        <taxon>Rhabditina</taxon>
        <taxon>Rhabditomorpha</taxon>
        <taxon>Rhabditoidea</taxon>
        <taxon>Rhabditidae</taxon>
        <taxon>Mesorhabditinae</taxon>
        <taxon>Mesorhabditis</taxon>
    </lineage>
</organism>
<dbReference type="InterPro" id="IPR019787">
    <property type="entry name" value="Znf_PHD-finger"/>
</dbReference>
<feature type="region of interest" description="Disordered" evidence="11">
    <location>
        <begin position="1628"/>
        <end position="1657"/>
    </location>
</feature>
<feature type="domain" description="PHD-type" evidence="13">
    <location>
        <begin position="2010"/>
        <end position="2061"/>
    </location>
</feature>
<evidence type="ECO:0000256" key="9">
    <source>
        <dbReference type="PROSITE-ProRule" id="PRU00035"/>
    </source>
</evidence>
<dbReference type="Proteomes" id="UP001177023">
    <property type="component" value="Unassembled WGS sequence"/>
</dbReference>
<feature type="region of interest" description="Disordered" evidence="11">
    <location>
        <begin position="1220"/>
        <end position="1301"/>
    </location>
</feature>
<keyword evidence="6 9" id="KW-0103">Bromodomain</keyword>
<dbReference type="Gene3D" id="3.30.40.10">
    <property type="entry name" value="Zinc/RING finger domain, C3HC4 (zinc finger)"/>
    <property type="match status" value="3"/>
</dbReference>
<feature type="compositionally biased region" description="Low complexity" evidence="11">
    <location>
        <begin position="1383"/>
        <end position="1394"/>
    </location>
</feature>
<dbReference type="SUPFAM" id="SSF47370">
    <property type="entry name" value="Bromodomain"/>
    <property type="match status" value="1"/>
</dbReference>
<evidence type="ECO:0000313" key="15">
    <source>
        <dbReference type="EMBL" id="CAJ0574829.1"/>
    </source>
</evidence>
<evidence type="ECO:0000256" key="10">
    <source>
        <dbReference type="PROSITE-ProRule" id="PRU00146"/>
    </source>
</evidence>
<feature type="compositionally biased region" description="Basic and acidic residues" evidence="11">
    <location>
        <begin position="1864"/>
        <end position="1878"/>
    </location>
</feature>
<feature type="region of interest" description="Disordered" evidence="11">
    <location>
        <begin position="94"/>
        <end position="207"/>
    </location>
</feature>
<dbReference type="InterPro" id="IPR001487">
    <property type="entry name" value="Bromodomain"/>
</dbReference>
<dbReference type="SUPFAM" id="SSF57903">
    <property type="entry name" value="FYVE/PHD zinc finger"/>
    <property type="match status" value="3"/>
</dbReference>
<feature type="compositionally biased region" description="Basic and acidic residues" evidence="11">
    <location>
        <begin position="1810"/>
        <end position="1819"/>
    </location>
</feature>
<dbReference type="Pfam" id="PF02791">
    <property type="entry name" value="DDT"/>
    <property type="match status" value="1"/>
</dbReference>
<dbReference type="InterPro" id="IPR038028">
    <property type="entry name" value="BPTF"/>
</dbReference>
<evidence type="ECO:0000256" key="1">
    <source>
        <dbReference type="ARBA" id="ARBA00004123"/>
    </source>
</evidence>
<dbReference type="PROSITE" id="PS50014">
    <property type="entry name" value="BROMODOMAIN_2"/>
    <property type="match status" value="1"/>
</dbReference>
<evidence type="ECO:0000313" key="16">
    <source>
        <dbReference type="Proteomes" id="UP001177023"/>
    </source>
</evidence>
<keyword evidence="4" id="KW-0862">Zinc</keyword>
<evidence type="ECO:0000256" key="7">
    <source>
        <dbReference type="ARBA" id="ARBA00023163"/>
    </source>
</evidence>
<dbReference type="Pfam" id="PF00439">
    <property type="entry name" value="Bromodomain"/>
    <property type="match status" value="1"/>
</dbReference>
<evidence type="ECO:0000256" key="8">
    <source>
        <dbReference type="ARBA" id="ARBA00023242"/>
    </source>
</evidence>
<dbReference type="SMART" id="SM00249">
    <property type="entry name" value="PHD"/>
    <property type="match status" value="3"/>
</dbReference>
<feature type="region of interest" description="Disordered" evidence="11">
    <location>
        <begin position="1985"/>
        <end position="2007"/>
    </location>
</feature>
<keyword evidence="5" id="KW-0805">Transcription regulation</keyword>
<dbReference type="SMART" id="SM00297">
    <property type="entry name" value="BROMO"/>
    <property type="match status" value="1"/>
</dbReference>
<evidence type="ECO:0000256" key="3">
    <source>
        <dbReference type="ARBA" id="ARBA00022771"/>
    </source>
</evidence>
<evidence type="ECO:0000259" key="13">
    <source>
        <dbReference type="PROSITE" id="PS50016"/>
    </source>
</evidence>
<protein>
    <submittedName>
        <fullName evidence="15">Uncharacterized protein</fullName>
    </submittedName>
</protein>
<dbReference type="InterPro" id="IPR036427">
    <property type="entry name" value="Bromodomain-like_sf"/>
</dbReference>
<feature type="region of interest" description="Disordered" evidence="11">
    <location>
        <begin position="1163"/>
        <end position="1199"/>
    </location>
</feature>
<dbReference type="InterPro" id="IPR001965">
    <property type="entry name" value="Znf_PHD"/>
</dbReference>
<feature type="region of interest" description="Disordered" evidence="11">
    <location>
        <begin position="1456"/>
        <end position="1485"/>
    </location>
</feature>
<comment type="caution">
    <text evidence="15">The sequence shown here is derived from an EMBL/GenBank/DDBJ whole genome shotgun (WGS) entry which is preliminary data.</text>
</comment>
<dbReference type="PROSITE" id="PS50016">
    <property type="entry name" value="ZF_PHD_2"/>
    <property type="match status" value="2"/>
</dbReference>
<feature type="compositionally biased region" description="Basic and acidic residues" evidence="11">
    <location>
        <begin position="1985"/>
        <end position="1994"/>
    </location>
</feature>
<keyword evidence="7" id="KW-0804">Transcription</keyword>
<feature type="domain" description="PHD-type" evidence="13">
    <location>
        <begin position="415"/>
        <end position="467"/>
    </location>
</feature>
<feature type="compositionally biased region" description="Basic and acidic residues" evidence="11">
    <location>
        <begin position="1187"/>
        <end position="1199"/>
    </location>
</feature>
<keyword evidence="8" id="KW-0539">Nucleus</keyword>
<dbReference type="PRINTS" id="PR00503">
    <property type="entry name" value="BROMODOMAIN"/>
</dbReference>
<accession>A0AA36G3S9</accession>
<dbReference type="GO" id="GO:0000978">
    <property type="term" value="F:RNA polymerase II cis-regulatory region sequence-specific DNA binding"/>
    <property type="evidence" value="ECO:0007669"/>
    <property type="project" value="TreeGrafter"/>
</dbReference>
<evidence type="ECO:0000259" key="14">
    <source>
        <dbReference type="PROSITE" id="PS50827"/>
    </source>
</evidence>
<gene>
    <name evidence="15" type="ORF">MSPICULIGERA_LOCUS13156</name>
</gene>
<feature type="non-terminal residue" evidence="15">
    <location>
        <position position="1"/>
    </location>
</feature>
<dbReference type="InterPro" id="IPR013083">
    <property type="entry name" value="Znf_RING/FYVE/PHD"/>
</dbReference>
<dbReference type="Gene3D" id="1.20.920.10">
    <property type="entry name" value="Bromodomain-like"/>
    <property type="match status" value="1"/>
</dbReference>
<dbReference type="Pfam" id="PF00628">
    <property type="entry name" value="PHD"/>
    <property type="match status" value="3"/>
</dbReference>
<feature type="compositionally biased region" description="Basic and acidic residues" evidence="11">
    <location>
        <begin position="1363"/>
        <end position="1373"/>
    </location>
</feature>
<dbReference type="PROSITE" id="PS01359">
    <property type="entry name" value="ZF_PHD_1"/>
    <property type="match status" value="2"/>
</dbReference>
<feature type="compositionally biased region" description="Polar residues" evidence="11">
    <location>
        <begin position="1458"/>
        <end position="1469"/>
    </location>
</feature>
<dbReference type="InterPro" id="IPR011011">
    <property type="entry name" value="Znf_FYVE_PHD"/>
</dbReference>
<dbReference type="InterPro" id="IPR028941">
    <property type="entry name" value="WHIM2_dom"/>
</dbReference>
<dbReference type="PANTHER" id="PTHR45975:SF2">
    <property type="entry name" value="NUCLEOSOME-REMODELING FACTOR SUBUNIT BPTF"/>
    <property type="match status" value="1"/>
</dbReference>
<dbReference type="PROSITE" id="PS50827">
    <property type="entry name" value="DDT"/>
    <property type="match status" value="1"/>
</dbReference>
<dbReference type="PANTHER" id="PTHR45975">
    <property type="entry name" value="NUCLEOSOME-REMODELING FACTOR SUBUNIT BPTF"/>
    <property type="match status" value="1"/>
</dbReference>
<evidence type="ECO:0000256" key="4">
    <source>
        <dbReference type="ARBA" id="ARBA00022833"/>
    </source>
</evidence>
<sequence length="2165" mass="247894">MVTMRKRIVFVDVQWCGTQALGIFRLLHDHGGATMCIRNVESCVALFYAGTRKRRAPRRGLPVADSRKEDKLTYLRKKCAPALLCQNALTMSGRPKRANAGKRSLADDDYSTPVPKPRRETITPPTTMGLTGKVLKPRGIKGRPRKSSPAGSTASSSSRLTAETPKMPPPKAAAASTRSKKSRKKRDYTDYYSEAEDTEEESDVDDLKQSFDEDVLEDEREDLDLGSIDVEDEEDDIAPWASVDPEDLPELILPESSQDLKIPEEHILAVTELHNFYHVYAYHLQISPCLFEDFCTALVSESNSLLLAELHLSLLRLIWREDDEKHVQCSEKETIVCWNLLTQIVDQHNYAEVLRLYIQADQRYPQDLAESIKTRDYPFSPVSLRLEVLQWLQSCFLQSAVFKQIIKEEGKIMSESTCRACGKLGDIVMCDSCDASYHVKCLQKDQQPNQDKEKENDPWYCPICTKERCRGLSDCLPFGVTADKCPIRIPTLGKDRHARIYWFIARRIFVHDPEKNAVHYYSTLPQIHELLSRLDGELYEKDLMATFDTIHIDIIEQMSITVELTNERRMERVQVAYAARKEFQDAVLSLDNANRAARILSTRKEEGMAPIVAKLEPMMGLSEGKWTSPFWIGNLEAPTFCRETGNGPDLLANGYRLGFDDLVVFGYVNYRNDDLAKPHAQRKREADRKKYLSMKFSFDEFPFKWVEGPSIGQNYNKASTFSVLKETMIKLQNDVPIELFHRHWPGYEPLWLKGFDERNVRCLREALMRLECGLRKPLFLQHWWNGIGTTRFLRTTQEDRDERSKTEEQRRKLEKALALQNPDETDDLIWVQFAKLGGLPKHKLWNLRDEQYRLNGKGALGGWAWVGKTYQKRYVPTPIYSKEEMINGIDIKPSKGKPPKRIADVLKKLVKWRDTEEDSAVSGITNNAENWRCKSPSCPENDEQTLELNGGVKTCSTPKCREIKAEEEDIEVDIRHDFIIPAETICSSCPGIVVAKDPLQQPSIVAPKVLGEEEPFPLPKPFSFQRSNGTESLLALPYRYLKILARHGGLNPTFFCPGFSRAGKSNMHAWNYPCARPQYELCWKWATQHAKSMQVLGLYLRILHACIRWGDMQTVTDEEEKHKRFHLHLDDRDETRIVIGHKEMPPDGYYERYQVQVDITMVDDDDDDGADAGSSSRSRKKRSMTMKRSDLRARGPKRSETRWIDGVDLKLWEITAYWRKKNGGKPGGRSDGHYRPQPISRQATQQQGSAMSLRHAPRPKPVHSPVDFTKPRNPSTRSETPRLQPALTHRGVPVASTSSDTGQLVNKLLGDRLQLSDGRVLIRKRLADPQLVPRGTYANQQGIVQPTNGNLESPYHPPQPKQPRLDPANDHQQYHAAAEQKPVVQASSSTTVQSNAPYNLRRHLPPQYHKHLLEQYDDCPELHQEAEDDEEYVTIRTGKRGRPPRLRQSAVEAMRTMGKQQPLSKTPLSRRQVPAPPSIPQPRVQRVQRVQHVQQVQQVVRKYPPGFHPLQGQYGFPQQYYTPPQYGYYDGGGYSGYGGQYGTPAPIPQPMTPLLFKTEPEAYDGYHHAQPMPYLQQHPQFVIPQPVKQELAVLAHHDGPLQHPNRLMNGGGEQQQRQQHVNIVVRQPPPQQQPSSINGINGGYQPSPPQQQQPQQREMLLVPRQDGQPGMRRIPVIRGAPTQQPRRILVVRKADGSTQYFETEAVPGPNGEPGNRVLRRITENEARPGGAGARPPQPQLYPRRPFLNEGQRVQQQQFRPPVQRVLMNNENIDHIRKEINKRRSELESRAEAELGVSAPWRRSRGRPSNKRIDLKKAKEQQQQQQQKNAEQQQMINPADISLSGDDWGQKPIKQEEETANGDSQRGDRDTSKRIRKLRAEGSDVRNMIDPTELHCICRQPFDDRKFYVACSQCSQWFHGKCIGLSEKRAKRLCQFICHDCRAPENEDSEMEGEAFKQAAHLDGADDEEVDIEGEIEQMERERARIHVKEESHDGGEEEEEEEGKEEEEEPLYCICHTPYDDTKFYVGCDNCPNWFHPSCVGITEIEAQTVEKFLCPDCTDSEGLEQQHNNITNKDPWMRSRESCISYTEEFSDYDTVVKNPIDLSKIEQKLSNGAYSNHIELHADLQLMITNAKQYHQKTSDIYKCAETLDAVIKNKLDEVYKRK</sequence>
<feature type="compositionally biased region" description="Acidic residues" evidence="11">
    <location>
        <begin position="1995"/>
        <end position="2007"/>
    </location>
</feature>
<evidence type="ECO:0000259" key="12">
    <source>
        <dbReference type="PROSITE" id="PS50014"/>
    </source>
</evidence>
<evidence type="ECO:0000256" key="11">
    <source>
        <dbReference type="SAM" id="MobiDB-lite"/>
    </source>
</evidence>
<dbReference type="CDD" id="cd15560">
    <property type="entry name" value="PHD2_3_BPTF"/>
    <property type="match status" value="1"/>
</dbReference>
<proteinExistence type="predicted"/>
<feature type="domain" description="Bromo" evidence="12">
    <location>
        <begin position="2069"/>
        <end position="2144"/>
    </location>
</feature>
<dbReference type="InterPro" id="IPR018501">
    <property type="entry name" value="DDT_dom"/>
</dbReference>
<feature type="compositionally biased region" description="Acidic residues" evidence="11">
    <location>
        <begin position="193"/>
        <end position="204"/>
    </location>
</feature>
<dbReference type="SMART" id="SM00571">
    <property type="entry name" value="DDT"/>
    <property type="match status" value="1"/>
</dbReference>
<comment type="subcellular location">
    <subcellularLocation>
        <location evidence="1">Nucleus</location>
    </subcellularLocation>
</comment>